<evidence type="ECO:0000313" key="5">
    <source>
        <dbReference type="Proteomes" id="UP001609219"/>
    </source>
</evidence>
<reference evidence="4 5" key="1">
    <citation type="submission" date="2024-10" db="EMBL/GenBank/DDBJ databases">
        <authorList>
            <person name="Riesco R."/>
        </authorList>
    </citation>
    <scope>NUCLEOTIDE SEQUENCE [LARGE SCALE GENOMIC DNA]</scope>
    <source>
        <strain evidence="2 4">NCIMB 15449</strain>
        <strain evidence="3 5">NCIMB 15450</strain>
    </source>
</reference>
<dbReference type="PANTHER" id="PTHR43747:SF1">
    <property type="entry name" value="SLR1998 PROTEIN"/>
    <property type="match status" value="1"/>
</dbReference>
<comment type="caution">
    <text evidence="3">The sequence shown here is derived from an EMBL/GenBank/DDBJ whole genome shotgun (WGS) entry which is preliminary data.</text>
</comment>
<proteinExistence type="inferred from homology"/>
<dbReference type="Pfam" id="PF05834">
    <property type="entry name" value="Lycopene_cycl"/>
    <property type="match status" value="1"/>
</dbReference>
<organism evidence="3 5">
    <name type="scientific">Antrihabitans spumae</name>
    <dbReference type="NCBI Taxonomy" id="3373370"/>
    <lineage>
        <taxon>Bacteria</taxon>
        <taxon>Bacillati</taxon>
        <taxon>Actinomycetota</taxon>
        <taxon>Actinomycetes</taxon>
        <taxon>Mycobacteriales</taxon>
        <taxon>Nocardiaceae</taxon>
        <taxon>Antrihabitans</taxon>
    </lineage>
</organism>
<dbReference type="EC" id="1.-.-.-" evidence="3"/>
<evidence type="ECO:0000313" key="4">
    <source>
        <dbReference type="Proteomes" id="UP001609175"/>
    </source>
</evidence>
<protein>
    <submittedName>
        <fullName evidence="3">NAD(P)/FAD-dependent oxidoreductase</fullName>
        <ecNumber evidence="3">1.-.-.-</ecNumber>
    </submittedName>
</protein>
<dbReference type="Gene3D" id="3.50.50.60">
    <property type="entry name" value="FAD/NAD(P)-binding domain"/>
    <property type="match status" value="1"/>
</dbReference>
<dbReference type="Proteomes" id="UP001609175">
    <property type="component" value="Unassembled WGS sequence"/>
</dbReference>
<evidence type="ECO:0000313" key="2">
    <source>
        <dbReference type="EMBL" id="MFH5209785.1"/>
    </source>
</evidence>
<keyword evidence="5" id="KW-1185">Reference proteome</keyword>
<dbReference type="GO" id="GO:0016491">
    <property type="term" value="F:oxidoreductase activity"/>
    <property type="evidence" value="ECO:0007669"/>
    <property type="project" value="UniProtKB-KW"/>
</dbReference>
<name>A0ABW7KGD5_9NOCA</name>
<sequence length="582" mass="65116">MTSAESTTAANETSTDTVDVAILGGGIAGLTLALQLKGALPDLTVTVIERQPHPVTEAAHKVGESSVEMQAHYLRDILGLQDHLETEQLRKFGLRMFFPHNGNDDIARRVEFGQIEEAPLATYQLDRGRLENHLGELLTSSGVRFLANQRVNRVELRAGDEQHLIEVSDGGSSHRSIHARWVVDATGRAGLLKRQLGLAKPVEHRANSSWLRVEHPIAIDSWSTDADWQARTDVEVGPYGRRGGARRLSTNHLMGHGYWVWLIPLASGSTSIGIVADADIHPHQGFNTFDRALEWLKSHEPQCAAEIEQHSDKIQDFRIMRDYAYGCKQVFSEDRWCLTGEAGVSIDPLYSSGGDLMAISNGLIVDLIERDLAGQDIQEKVIAHNQVYLVLSEIWLVAYAKQFPLMGNAQVMVAKVIWDTMMYWSVPGLLFFHGKFPRLGDSPQAMGNLLQAWKIHSRVQQFAREWHAVDDRPAEGVFADPYTLLPFIVDLHEGMAAGLPDDELEDQFAKNVRLLEQIAGQLVATVIERLRDEHELSAGPQIERWLEDPLLTELQSVYRQAHELNPIDDSWIMLGRQSPTMV</sequence>
<gene>
    <name evidence="2" type="ORF">ACHIPZ_16520</name>
    <name evidence="3" type="ORF">ACHIRB_30570</name>
</gene>
<dbReference type="SUPFAM" id="SSF51905">
    <property type="entry name" value="FAD/NAD(P)-binding domain"/>
    <property type="match status" value="1"/>
</dbReference>
<evidence type="ECO:0000256" key="1">
    <source>
        <dbReference type="ARBA" id="ARBA00038396"/>
    </source>
</evidence>
<comment type="similarity">
    <text evidence="1">Belongs to the flavin-dependent halogenase family. Bacterial tryptophan halogenase subfamily.</text>
</comment>
<dbReference type="PANTHER" id="PTHR43747">
    <property type="entry name" value="FAD-BINDING PROTEIN"/>
    <property type="match status" value="1"/>
</dbReference>
<dbReference type="InterPro" id="IPR050816">
    <property type="entry name" value="Flavin-dep_Halogenase_NPB"/>
</dbReference>
<keyword evidence="3" id="KW-0560">Oxidoreductase</keyword>
<dbReference type="Proteomes" id="UP001609219">
    <property type="component" value="Unassembled WGS sequence"/>
</dbReference>
<accession>A0ABW7KGD5</accession>
<dbReference type="InterPro" id="IPR036188">
    <property type="entry name" value="FAD/NAD-bd_sf"/>
</dbReference>
<dbReference type="EMBL" id="JBIMSO010000057">
    <property type="protein sequence ID" value="MFH5209785.1"/>
    <property type="molecule type" value="Genomic_DNA"/>
</dbReference>
<evidence type="ECO:0000313" key="3">
    <source>
        <dbReference type="EMBL" id="MFH5232880.1"/>
    </source>
</evidence>
<dbReference type="EMBL" id="JBIMSN010000165">
    <property type="protein sequence ID" value="MFH5232880.1"/>
    <property type="molecule type" value="Genomic_DNA"/>
</dbReference>
<dbReference type="RefSeq" id="WP_395115492.1">
    <property type="nucleotide sequence ID" value="NZ_JBIMSN010000165.1"/>
</dbReference>